<proteinExistence type="predicted"/>
<organism evidence="1 2">
    <name type="scientific">Adhaeribacter aerolatus</name>
    <dbReference type="NCBI Taxonomy" id="670289"/>
    <lineage>
        <taxon>Bacteria</taxon>
        <taxon>Pseudomonadati</taxon>
        <taxon>Bacteroidota</taxon>
        <taxon>Cytophagia</taxon>
        <taxon>Cytophagales</taxon>
        <taxon>Hymenobacteraceae</taxon>
        <taxon>Adhaeribacter</taxon>
    </lineage>
</organism>
<dbReference type="EMBL" id="BJYS01000036">
    <property type="protein sequence ID" value="GEO06378.1"/>
    <property type="molecule type" value="Genomic_DNA"/>
</dbReference>
<protein>
    <submittedName>
        <fullName evidence="1">Uncharacterized protein</fullName>
    </submittedName>
</protein>
<reference evidence="1 2" key="1">
    <citation type="submission" date="2019-07" db="EMBL/GenBank/DDBJ databases">
        <title>Whole genome shotgun sequence of Adhaeribacter aerolatus NBRC 106133.</title>
        <authorList>
            <person name="Hosoyama A."/>
            <person name="Uohara A."/>
            <person name="Ohji S."/>
            <person name="Ichikawa N."/>
        </authorList>
    </citation>
    <scope>NUCLEOTIDE SEQUENCE [LARGE SCALE GENOMIC DNA]</scope>
    <source>
        <strain evidence="1 2">NBRC 106133</strain>
    </source>
</reference>
<evidence type="ECO:0000313" key="2">
    <source>
        <dbReference type="Proteomes" id="UP000321532"/>
    </source>
</evidence>
<keyword evidence="2" id="KW-1185">Reference proteome</keyword>
<gene>
    <name evidence="1" type="ORF">AAE02nite_40420</name>
</gene>
<comment type="caution">
    <text evidence="1">The sequence shown here is derived from an EMBL/GenBank/DDBJ whole genome shotgun (WGS) entry which is preliminary data.</text>
</comment>
<dbReference type="AlphaFoldDB" id="A0A512B339"/>
<dbReference type="Proteomes" id="UP000321532">
    <property type="component" value="Unassembled WGS sequence"/>
</dbReference>
<name>A0A512B339_9BACT</name>
<evidence type="ECO:0000313" key="1">
    <source>
        <dbReference type="EMBL" id="GEO06378.1"/>
    </source>
</evidence>
<accession>A0A512B339</accession>
<sequence length="81" mass="9786">MRTKEQVYNYLIQPSHLFLKQVIKVMETKAYIVVLDLRKSKKLFIPDQVLQEFEYYLKIIKAQACKTNEYDEVNYLILPKK</sequence>